<dbReference type="Proteomes" id="UP000019151">
    <property type="component" value="Plasmid 2"/>
</dbReference>
<dbReference type="InterPro" id="IPR031919">
    <property type="entry name" value="Fucosidase_C"/>
</dbReference>
<evidence type="ECO:0000256" key="2">
    <source>
        <dbReference type="ARBA" id="ARBA00012662"/>
    </source>
</evidence>
<keyword evidence="8" id="KW-0614">Plasmid</keyword>
<evidence type="ECO:0000313" key="8">
    <source>
        <dbReference type="EMBL" id="AHG93296.1"/>
    </source>
</evidence>
<organism evidence="8 9">
    <name type="scientific">Gemmatirosa kalamazoonensis</name>
    <dbReference type="NCBI Taxonomy" id="861299"/>
    <lineage>
        <taxon>Bacteria</taxon>
        <taxon>Pseudomonadati</taxon>
        <taxon>Gemmatimonadota</taxon>
        <taxon>Gemmatimonadia</taxon>
        <taxon>Gemmatimonadales</taxon>
        <taxon>Gemmatimonadaceae</taxon>
        <taxon>Gemmatirosa</taxon>
    </lineage>
</organism>
<dbReference type="InterPro" id="IPR013780">
    <property type="entry name" value="Glyco_hydro_b"/>
</dbReference>
<evidence type="ECO:0000256" key="5">
    <source>
        <dbReference type="ARBA" id="ARBA00023295"/>
    </source>
</evidence>
<accession>W0RRI2</accession>
<dbReference type="InterPro" id="IPR019546">
    <property type="entry name" value="TAT_signal_bac_arc"/>
</dbReference>
<dbReference type="Pfam" id="PF16757">
    <property type="entry name" value="Fucosidase_C"/>
    <property type="match status" value="1"/>
</dbReference>
<evidence type="ECO:0000259" key="6">
    <source>
        <dbReference type="Pfam" id="PF01120"/>
    </source>
</evidence>
<dbReference type="InterPro" id="IPR017853">
    <property type="entry name" value="GH"/>
</dbReference>
<evidence type="ECO:0000256" key="4">
    <source>
        <dbReference type="ARBA" id="ARBA00022801"/>
    </source>
</evidence>
<name>W0RRI2_9BACT</name>
<keyword evidence="5" id="KW-0326">Glycosidase</keyword>
<dbReference type="eggNOG" id="COG3669">
    <property type="taxonomic scope" value="Bacteria"/>
</dbReference>
<geneLocation type="plasmid" evidence="8 9">
    <name>2</name>
</geneLocation>
<keyword evidence="4 8" id="KW-0378">Hydrolase</keyword>
<reference evidence="8 9" key="1">
    <citation type="journal article" date="2014" name="Genome Announc.">
        <title>Genome Sequence and Methylome of Soil Bacterium Gemmatirosa kalamazoonensis KBS708T, a Member of the Rarely Cultivated Gemmatimonadetes Phylum.</title>
        <authorList>
            <person name="Debruyn J.M."/>
            <person name="Radosevich M."/>
            <person name="Wommack K.E."/>
            <person name="Polson S.W."/>
            <person name="Hauser L.J."/>
            <person name="Fawaz M.N."/>
            <person name="Korlach J."/>
            <person name="Tsai Y.C."/>
        </authorList>
    </citation>
    <scope>NUCLEOTIDE SEQUENCE [LARGE SCALE GENOMIC DNA]</scope>
    <source>
        <strain evidence="8 9">KBS708</strain>
        <plasmid evidence="9">Plasmid 2</plasmid>
    </source>
</reference>
<dbReference type="InParanoid" id="W0RRI2"/>
<dbReference type="PATRIC" id="fig|861299.3.peg.5807"/>
<dbReference type="Pfam" id="PF01120">
    <property type="entry name" value="Alpha_L_fucos"/>
    <property type="match status" value="1"/>
</dbReference>
<dbReference type="InterPro" id="IPR057739">
    <property type="entry name" value="Glyco_hydro_29_N"/>
</dbReference>
<evidence type="ECO:0000256" key="3">
    <source>
        <dbReference type="ARBA" id="ARBA00022729"/>
    </source>
</evidence>
<feature type="domain" description="Glycoside hydrolase family 29 N-terminal" evidence="6">
    <location>
        <begin position="36"/>
        <end position="423"/>
    </location>
</feature>
<dbReference type="Pfam" id="PF10518">
    <property type="entry name" value="TAT_signal"/>
    <property type="match status" value="1"/>
</dbReference>
<dbReference type="SMART" id="SM00812">
    <property type="entry name" value="Alpha_L_fucos"/>
    <property type="match status" value="1"/>
</dbReference>
<dbReference type="GO" id="GO:0006004">
    <property type="term" value="P:fucose metabolic process"/>
    <property type="evidence" value="ECO:0007669"/>
    <property type="project" value="TreeGrafter"/>
</dbReference>
<dbReference type="GO" id="GO:0004560">
    <property type="term" value="F:alpha-L-fucosidase activity"/>
    <property type="evidence" value="ECO:0007669"/>
    <property type="project" value="InterPro"/>
</dbReference>
<dbReference type="HOGENOM" id="CLU_002934_6_1_0"/>
<evidence type="ECO:0000259" key="7">
    <source>
        <dbReference type="Pfam" id="PF16757"/>
    </source>
</evidence>
<dbReference type="EC" id="3.2.1.51" evidence="2"/>
<dbReference type="Gene3D" id="2.60.40.1180">
    <property type="entry name" value="Golgi alpha-mannosidase II"/>
    <property type="match status" value="1"/>
</dbReference>
<dbReference type="PANTHER" id="PTHR10030:SF37">
    <property type="entry name" value="ALPHA-L-FUCOSIDASE-RELATED"/>
    <property type="match status" value="1"/>
</dbReference>
<proteinExistence type="inferred from homology"/>
<evidence type="ECO:0000313" key="9">
    <source>
        <dbReference type="Proteomes" id="UP000019151"/>
    </source>
</evidence>
<gene>
    <name evidence="8" type="ORF">J421_5761</name>
</gene>
<dbReference type="KEGG" id="gba:J421_5761"/>
<keyword evidence="9" id="KW-1185">Reference proteome</keyword>
<dbReference type="SUPFAM" id="SSF51445">
    <property type="entry name" value="(Trans)glycosidases"/>
    <property type="match status" value="1"/>
</dbReference>
<dbReference type="NCBIfam" id="TIGR01409">
    <property type="entry name" value="TAT_signal_seq"/>
    <property type="match status" value="1"/>
</dbReference>
<dbReference type="Gene3D" id="3.20.20.80">
    <property type="entry name" value="Glycosidases"/>
    <property type="match status" value="1"/>
</dbReference>
<sequence length="550" mass="60755">MSISRRDFLRTSAAATAGLWLPGGGSVSGASPSGAAQPGAFQPTWASLAQYRVPDWFRDAKFGMWAHWGPQCVPEQGDWYARNMYIEGQRAYVSHVARYGHPSRVGFKDVIRQWRAESWRPDELLALYAQAGAQYFMALANHHDNFDLWDSAHQPWNSVRLGPRKDLVGGWARATRRAGLKFGVSVHAAHAWSWYEPSQGADTSGPFKGVPYDGTLTLAQGKGTWWEGLDPQDLYAQAHAPGRGLQWEWDAAKGSSVPSTAYCEKFGARTIELIDKYDPDLVYFDDTALPLWPVSDVGLRIAAHFYNRNMARRGGRLEAVLTGKVLTEEQRRCMVWDIERGVATDVLPLPWQTDTCIGEWHYSRPLYMRHGYKTPLAVAQMLVDIVSKNGNLMLNVPLPGSGEPDDDEVSFVTDFGRWMRANGRAIYGSRPWAVYGEGPSTAAQAPLRAQGFNEGQNRPYTAEDLRFVQKDGKVYAFALAWPADGKLTITALGAGAPHAAGAVERVELLGAPTPLAFARTPAGLTVTLPERRVGQYVYTLEISGQGLSHT</sequence>
<feature type="domain" description="Alpha-L-fucosidase C-terminal" evidence="7">
    <location>
        <begin position="461"/>
        <end position="542"/>
    </location>
</feature>
<protein>
    <recommendedName>
        <fullName evidence="2">alpha-L-fucosidase</fullName>
        <ecNumber evidence="2">3.2.1.51</ecNumber>
    </recommendedName>
</protein>
<keyword evidence="3" id="KW-0732">Signal</keyword>
<dbReference type="AlphaFoldDB" id="W0RRI2"/>
<evidence type="ECO:0000256" key="1">
    <source>
        <dbReference type="ARBA" id="ARBA00007951"/>
    </source>
</evidence>
<dbReference type="GO" id="GO:0016139">
    <property type="term" value="P:glycoside catabolic process"/>
    <property type="evidence" value="ECO:0007669"/>
    <property type="project" value="TreeGrafter"/>
</dbReference>
<dbReference type="InterPro" id="IPR006311">
    <property type="entry name" value="TAT_signal"/>
</dbReference>
<dbReference type="EMBL" id="CP007130">
    <property type="protein sequence ID" value="AHG93296.1"/>
    <property type="molecule type" value="Genomic_DNA"/>
</dbReference>
<comment type="similarity">
    <text evidence="1">Belongs to the glycosyl hydrolase 29 family.</text>
</comment>
<dbReference type="GO" id="GO:0005764">
    <property type="term" value="C:lysosome"/>
    <property type="evidence" value="ECO:0007669"/>
    <property type="project" value="TreeGrafter"/>
</dbReference>
<dbReference type="PROSITE" id="PS51318">
    <property type="entry name" value="TAT"/>
    <property type="match status" value="1"/>
</dbReference>
<dbReference type="PANTHER" id="PTHR10030">
    <property type="entry name" value="ALPHA-L-FUCOSIDASE"/>
    <property type="match status" value="1"/>
</dbReference>
<dbReference type="InterPro" id="IPR000933">
    <property type="entry name" value="Glyco_hydro_29"/>
</dbReference>
<dbReference type="OrthoDB" id="107551at2"/>